<dbReference type="InterPro" id="IPR002018">
    <property type="entry name" value="CarbesteraseB"/>
</dbReference>
<dbReference type="VEuPathDB" id="FungiDB:M747DRAFT_227725"/>
<comment type="caution">
    <text evidence="4">The sequence shown here is derived from an EMBL/GenBank/DDBJ whole genome shotgun (WGS) entry which is preliminary data.</text>
</comment>
<evidence type="ECO:0000313" key="5">
    <source>
        <dbReference type="Proteomes" id="UP000068243"/>
    </source>
</evidence>
<gene>
    <name evidence="4" type="ORF">ABL_05227</name>
</gene>
<dbReference type="PANTHER" id="PTHR43142">
    <property type="entry name" value="CARBOXYLIC ESTER HYDROLASE"/>
    <property type="match status" value="1"/>
</dbReference>
<dbReference type="EMBL" id="BCMY01000008">
    <property type="protein sequence ID" value="GAQ42566.1"/>
    <property type="molecule type" value="Genomic_DNA"/>
</dbReference>
<name>A0A100IKS1_ASPNG</name>
<reference evidence="5" key="1">
    <citation type="journal article" date="2016" name="Genome Announc.">
        <title>Draft genome sequence of Aspergillus niger strain An76.</title>
        <authorList>
            <person name="Gong W."/>
            <person name="Cheng Z."/>
            <person name="Zhang H."/>
            <person name="Liu L."/>
            <person name="Gao P."/>
            <person name="Wang L."/>
        </authorList>
    </citation>
    <scope>NUCLEOTIDE SEQUENCE [LARGE SCALE GENOMIC DNA]</scope>
    <source>
        <strain evidence="5">An76</strain>
    </source>
</reference>
<keyword evidence="2" id="KW-0378">Hydrolase</keyword>
<evidence type="ECO:0000313" key="4">
    <source>
        <dbReference type="EMBL" id="GAQ42566.1"/>
    </source>
</evidence>
<dbReference type="VEuPathDB" id="FungiDB:ATCC64974_5740"/>
<dbReference type="GO" id="GO:0016787">
    <property type="term" value="F:hydrolase activity"/>
    <property type="evidence" value="ECO:0007669"/>
    <property type="project" value="UniProtKB-KW"/>
</dbReference>
<dbReference type="VEuPathDB" id="FungiDB:An14g07020"/>
<accession>A0A100IKS1</accession>
<dbReference type="OrthoDB" id="6846267at2759"/>
<feature type="domain" description="Carboxylesterase type B" evidence="3">
    <location>
        <begin position="21"/>
        <end position="498"/>
    </location>
</feature>
<dbReference type="OMA" id="WNYSIMH"/>
<dbReference type="PANTHER" id="PTHR43142:SF8">
    <property type="entry name" value="CARBOXYLIC ESTER HYDROLASE"/>
    <property type="match status" value="1"/>
</dbReference>
<sequence length="805" mass="90425">MGNHISYQTSECEILLPGTSGCVKGLQNGTQSRRFAGIPYAQPPVGDLRWRKPQPYPLQQLTAGQPGDTYDATRFGPVCPQPNYSKAVSSHGRPKHTYHEDCLRLNIWTPVPDPQVRNPRWPVVIWFHGGWFQIGDPSQEPGMDPTELISTAQLNAIFIAVGYRLNVFGFLAGEALREESAGQEVGNYGLWDQRIALEWVYQNIAAFGGDPENITISGRSAGAYAVQAQVLYDFRGEMEEAMRNKFRRLYMHSNAIPSQPKTVQDCEPQFDELCQHFGISADLTGAEKLKKLRAISATDLCDAIMKLKHHTFRPVTDGVFIHPGVFNYYRNGSFAAEFKRRGLRLFIGEVRDENTLYAVTNGPEANLESLKLQVSNYYSPATTDRLLRHYVLPDSTDKQEWQSVFGQIIADGQVRAPYRFLVNNLLEHGVDLKDVWRYLIAYRLSFITEKVAPASFGVSHSMDRPIWNYSIMHGPSPAERVLMDDWIRDLVAFVNDQPDYDYGTRSADEYKVMTPEGKIEVQKDGRWDSLLQLMDVFSGLMCRRSAKPSASPSLTLSLLLDNHPACMQRHSLRTSPCVEDGSKHLEGSKLPDLSDAQGQGAMIFVDQPKQLVLMPYFPGTLVRQDPASLSRAPLWDTTIVGLNNRSLIVAQNQEQLVSIFLRDYLPPEASDPKDQSPIHWVKLFPSFSQSVLPVVRTALTALTLAHVASLRKDHNLAQYSRHHYVQAIQQICTLTDIDYVSDLVRSAMILALYEVCAQPSGQEDAWSVHVQAAGKLASESNFATDLLNTQDLRRLRTIEVGSSYS</sequence>
<dbReference type="VEuPathDB" id="FungiDB:ASPNIDRAFT2_1156184"/>
<dbReference type="Proteomes" id="UP000068243">
    <property type="component" value="Unassembled WGS sequence"/>
</dbReference>
<evidence type="ECO:0000256" key="2">
    <source>
        <dbReference type="ARBA" id="ARBA00022801"/>
    </source>
</evidence>
<dbReference type="PROSITE" id="PS00122">
    <property type="entry name" value="CARBOXYLESTERASE_B_1"/>
    <property type="match status" value="1"/>
</dbReference>
<dbReference type="VEuPathDB" id="FungiDB:An14g07030"/>
<dbReference type="InterPro" id="IPR019826">
    <property type="entry name" value="Carboxylesterase_B_AS"/>
</dbReference>
<organism evidence="4 5">
    <name type="scientific">Aspergillus niger</name>
    <dbReference type="NCBI Taxonomy" id="5061"/>
    <lineage>
        <taxon>Eukaryota</taxon>
        <taxon>Fungi</taxon>
        <taxon>Dikarya</taxon>
        <taxon>Ascomycota</taxon>
        <taxon>Pezizomycotina</taxon>
        <taxon>Eurotiomycetes</taxon>
        <taxon>Eurotiomycetidae</taxon>
        <taxon>Eurotiales</taxon>
        <taxon>Aspergillaceae</taxon>
        <taxon>Aspergillus</taxon>
        <taxon>Aspergillus subgen. Circumdati</taxon>
    </lineage>
</organism>
<dbReference type="AlphaFoldDB" id="A0A100IKS1"/>
<dbReference type="SUPFAM" id="SSF53474">
    <property type="entry name" value="alpha/beta-Hydrolases"/>
    <property type="match status" value="1"/>
</dbReference>
<evidence type="ECO:0000256" key="1">
    <source>
        <dbReference type="ARBA" id="ARBA00005964"/>
    </source>
</evidence>
<protein>
    <submittedName>
        <fullName evidence="4">Acetylcholinesterase</fullName>
    </submittedName>
</protein>
<proteinExistence type="inferred from homology"/>
<evidence type="ECO:0000259" key="3">
    <source>
        <dbReference type="Pfam" id="PF00135"/>
    </source>
</evidence>
<dbReference type="ESTHER" id="aspng-a0a100iks1">
    <property type="family name" value="Fungal_carboxylesterase_lipase"/>
</dbReference>
<dbReference type="InterPro" id="IPR029058">
    <property type="entry name" value="AB_hydrolase_fold"/>
</dbReference>
<dbReference type="VEuPathDB" id="FungiDB:ASPNIDRAFT2_1116132"/>
<dbReference type="Gene3D" id="3.40.50.1820">
    <property type="entry name" value="alpha/beta hydrolase"/>
    <property type="match status" value="1"/>
</dbReference>
<dbReference type="Pfam" id="PF00135">
    <property type="entry name" value="COesterase"/>
    <property type="match status" value="1"/>
</dbReference>
<dbReference type="PaxDb" id="5061-CADANGAP00011418"/>
<dbReference type="VEuPathDB" id="FungiDB:ATCC64974_5730"/>
<comment type="similarity">
    <text evidence="1">Belongs to the type-B carboxylesterase/lipase family.</text>
</comment>